<name>D8TQ32_VOLCA</name>
<dbReference type="EMBL" id="GL378331">
    <property type="protein sequence ID" value="EFJ50335.1"/>
    <property type="molecule type" value="Genomic_DNA"/>
</dbReference>
<dbReference type="RefSeq" id="XP_002948460.1">
    <property type="nucleotide sequence ID" value="XM_002948414.1"/>
</dbReference>
<evidence type="ECO:0000313" key="1">
    <source>
        <dbReference type="EMBL" id="EFJ50335.1"/>
    </source>
</evidence>
<dbReference type="AlphaFoldDB" id="D8TQ32"/>
<dbReference type="GeneID" id="9624761"/>
<dbReference type="OrthoDB" id="60860at2759"/>
<dbReference type="KEGG" id="vcn:VOLCADRAFT_88836"/>
<accession>D8TQ32</accession>
<keyword evidence="2" id="KW-1185">Reference proteome</keyword>
<reference evidence="1 2" key="1">
    <citation type="journal article" date="2010" name="Science">
        <title>Genomic analysis of organismal complexity in the multicellular green alga Volvox carteri.</title>
        <authorList>
            <person name="Prochnik S.E."/>
            <person name="Umen J."/>
            <person name="Nedelcu A.M."/>
            <person name="Hallmann A."/>
            <person name="Miller S.M."/>
            <person name="Nishii I."/>
            <person name="Ferris P."/>
            <person name="Kuo A."/>
            <person name="Mitros T."/>
            <person name="Fritz-Laylin L.K."/>
            <person name="Hellsten U."/>
            <person name="Chapman J."/>
            <person name="Simakov O."/>
            <person name="Rensing S.A."/>
            <person name="Terry A."/>
            <person name="Pangilinan J."/>
            <person name="Kapitonov V."/>
            <person name="Jurka J."/>
            <person name="Salamov A."/>
            <person name="Shapiro H."/>
            <person name="Schmutz J."/>
            <person name="Grimwood J."/>
            <person name="Lindquist E."/>
            <person name="Lucas S."/>
            <person name="Grigoriev I.V."/>
            <person name="Schmitt R."/>
            <person name="Kirk D."/>
            <person name="Rokhsar D.S."/>
        </authorList>
    </citation>
    <scope>NUCLEOTIDE SEQUENCE [LARGE SCALE GENOMIC DNA]</scope>
    <source>
        <strain evidence="2">f. Nagariensis / Eve</strain>
    </source>
</reference>
<gene>
    <name evidence="1" type="ORF">VOLCADRAFT_88836</name>
</gene>
<sequence length="154" mass="16510">MSKRGAGERDFTPAQGNMRKARVEVRRADAFQVLMAAARARNSAAQQQATAVAAATAAVLDYEEREDRVFCLGCLEDQQVLGDGIGFGVPNAHERGLITEGTCHHNFGEIACNWKGLSLETLAQRGGASLRSCFFGLCRRNAAIQGPAANVSKQ</sequence>
<dbReference type="InParanoid" id="D8TQ32"/>
<protein>
    <submittedName>
        <fullName evidence="1">Uncharacterized protein</fullName>
    </submittedName>
</protein>
<dbReference type="Proteomes" id="UP000001058">
    <property type="component" value="Unassembled WGS sequence"/>
</dbReference>
<proteinExistence type="predicted"/>
<organism evidence="2">
    <name type="scientific">Volvox carteri f. nagariensis</name>
    <dbReference type="NCBI Taxonomy" id="3068"/>
    <lineage>
        <taxon>Eukaryota</taxon>
        <taxon>Viridiplantae</taxon>
        <taxon>Chlorophyta</taxon>
        <taxon>core chlorophytes</taxon>
        <taxon>Chlorophyceae</taxon>
        <taxon>CS clade</taxon>
        <taxon>Chlamydomonadales</taxon>
        <taxon>Volvocaceae</taxon>
        <taxon>Volvox</taxon>
    </lineage>
</organism>
<evidence type="ECO:0000313" key="2">
    <source>
        <dbReference type="Proteomes" id="UP000001058"/>
    </source>
</evidence>